<keyword evidence="6" id="KW-0238">DNA-binding</keyword>
<keyword evidence="2" id="KW-0227">DNA damage</keyword>
<protein>
    <submittedName>
        <fullName evidence="11">ATP-dependent helicase</fullName>
    </submittedName>
</protein>
<dbReference type="SUPFAM" id="SSF52540">
    <property type="entry name" value="P-loop containing nucleoside triphosphate hydrolases"/>
    <property type="match status" value="1"/>
</dbReference>
<dbReference type="NCBIfam" id="NF007284">
    <property type="entry name" value="PRK09751.1"/>
    <property type="match status" value="1"/>
</dbReference>
<dbReference type="SMART" id="SM00490">
    <property type="entry name" value="HELICc"/>
    <property type="match status" value="1"/>
</dbReference>
<dbReference type="InterPro" id="IPR055368">
    <property type="entry name" value="WH3_Lhr"/>
</dbReference>
<dbReference type="InterPro" id="IPR001650">
    <property type="entry name" value="Helicase_C-like"/>
</dbReference>
<dbReference type="PROSITE" id="PS51194">
    <property type="entry name" value="HELICASE_CTER"/>
    <property type="match status" value="1"/>
</dbReference>
<keyword evidence="4 11" id="KW-0347">Helicase</keyword>
<dbReference type="Pfam" id="PF23234">
    <property type="entry name" value="WHD_4th_Lhr"/>
    <property type="match status" value="1"/>
</dbReference>
<sequence length="1540" mass="163609">MVGSALDTFAPATRGWFTGAFSAPTAAQEGAWRAIGRGSDVLVVAPTGSGKTLAAFLAALDGLTSAPPPAETGKRCRVLYVSPLKALAVDVERNLRSPLTGIRQEAVRLGLPEPEVRVGIRSGDTPAAERRALATRPPDILITTPESLFLMLTSSAREALGGVETVIVDEVHAVAGTKRGAHLALSLERLDELLPRPARRIGLSATVRPVDEVARYLSPGRRAEVVQPPSGKEFDLSVVVPVEDMGELGGSPASETDGAGEKPSIWPQVEERIADLVQAHRSTIVFANSRRLAERLCNRLNEIAYERAVGEPLPDGAPPAEVMAQSGAARGAPPLLARAHHGSVSKEQRALVEEDLKAGRLPAVVATSSLELGIDMGAVDLVVQVESPPSVASGLQRVGRAGHQVGAVSTGVVFPKYRGDLVQAAVVTERMRTGSIESLRVPANPLDVLAQQLVAMVALDTWQFDDLLAVVRRAAPFASLPESAFTAVLDMLAGRYPSDAFAELRPRVVWDRVAGTVTGRPGAQRLAVTSGGTIPDRGLFGVFLAGADPRKGGGRVGELDEEMVYESRVGDVFTLGTTSWRIEDITRDRVLVSPAPGVPGRLPFWKGDQLGRPLELGRAVGAFLREIGSLSEEDARLRLMTAGLDGWAAGNVLSYLDEQRRACGHVPDDRTIVVERFRDELGDWRVVVHSPFGAQVHAPWALALGARLSERYGVDAQVMHADDGIVLRLPDADLMGLDLLDQDPVHLDTSYDGDQAPVGAGDTLFDKGEISQIVTDQVGGSALFASRFRECAARALLLPRRNPGKRTPLWQQRQRAAQLLQVASEFGSFPIVLEAVRECLQDVFDVPGLEELMGDIESRRVRLVEVTTPEPSPFARSLLFGYVAQFLYEGDSPLAERRAAALSLDSRLLAELLGQAELRELLDADVLGGLERELQWLTDDRRVKDVEGVADLLRVLGPLTTGELTERGADPGWPEELAGTRRAVRVRIAGAEHWAAVEDAGRLRDALGTALPVGVPEAFTEPVKDPLGDLLARFARTHGPFTSSQAAARFGLGAAVTDGALQRLAAAGRVVQGEFHPSGIGQEWCDAAVLRRLRRRSLAALREELEPVPPAALAAFLPQWQHVGGGSLRGIDGLARAVEQLQGAPVPASALEKLILPSRVAGYTPGMLDELTTTGEVVWAGAGALPGKDGWVSLYHADAAPLLLPRPHPLELTALHESVLRTLAGGYGLFFRHIADQVRATTHPEITDPQLADALWELAWSGRLTNDTLAPLRSLLGSGRTAGSTAHRARRTVPRGRYGSLTAAARTASRNGPPTVSGRWSLPPAHEPDPTHRAHALARTLLDRHGVVTRGAVAAEGVEGGFSATYRVLSAFEDSGQARRGYVVEGLGAAQFAMDGAVDRLRAAAGARERAGGPTAARALVLAAADPANAYGAALSWPEPPVGASHKPGRKAGSLVVLVDGELTLYLERGGKTLLSWPSEPDDPALRAAAGALAEAGAAGMLGTITVERINSSAALTSPLSPLLEESGFHATPRGLRIRA</sequence>
<dbReference type="InterPro" id="IPR014001">
    <property type="entry name" value="Helicase_ATP-bd"/>
</dbReference>
<dbReference type="Pfam" id="PF08494">
    <property type="entry name" value="DEAD_assoc"/>
    <property type="match status" value="1"/>
</dbReference>
<dbReference type="EMBL" id="BGZL01000001">
    <property type="protein sequence ID" value="GBP98623.1"/>
    <property type="molecule type" value="Genomic_DNA"/>
</dbReference>
<dbReference type="PROSITE" id="PS51192">
    <property type="entry name" value="HELICASE_ATP_BIND_1"/>
    <property type="match status" value="1"/>
</dbReference>
<dbReference type="InterPro" id="IPR011545">
    <property type="entry name" value="DEAD/DEAH_box_helicase_dom"/>
</dbReference>
<feature type="domain" description="Helicase C-terminal" evidence="10">
    <location>
        <begin position="268"/>
        <end position="447"/>
    </location>
</feature>
<dbReference type="Pfam" id="PF00270">
    <property type="entry name" value="DEAD"/>
    <property type="match status" value="1"/>
</dbReference>
<evidence type="ECO:0000256" key="5">
    <source>
        <dbReference type="ARBA" id="ARBA00022840"/>
    </source>
</evidence>
<gene>
    <name evidence="11" type="ORF">SSP531S_00150</name>
</gene>
<evidence type="ECO:0000259" key="10">
    <source>
        <dbReference type="PROSITE" id="PS51194"/>
    </source>
</evidence>
<accession>A0A388SR61</accession>
<dbReference type="GO" id="GO:0005524">
    <property type="term" value="F:ATP binding"/>
    <property type="evidence" value="ECO:0007669"/>
    <property type="project" value="UniProtKB-KW"/>
</dbReference>
<evidence type="ECO:0000256" key="1">
    <source>
        <dbReference type="ARBA" id="ARBA00022741"/>
    </source>
</evidence>
<dbReference type="InterPro" id="IPR027417">
    <property type="entry name" value="P-loop_NTPase"/>
</dbReference>
<dbReference type="InterPro" id="IPR013701">
    <property type="entry name" value="Lhr-like_DEAD/DEAH_assoc"/>
</dbReference>
<organism evidence="11 12">
    <name type="scientific">Streptomyces spongiicola</name>
    <dbReference type="NCBI Taxonomy" id="1690221"/>
    <lineage>
        <taxon>Bacteria</taxon>
        <taxon>Bacillati</taxon>
        <taxon>Actinomycetota</taxon>
        <taxon>Actinomycetes</taxon>
        <taxon>Kitasatosporales</taxon>
        <taxon>Streptomycetaceae</taxon>
        <taxon>Streptomyces</taxon>
    </lineage>
</organism>
<dbReference type="InterPro" id="IPR045628">
    <property type="entry name" value="Lhr_WH_dom"/>
</dbReference>
<evidence type="ECO:0000256" key="3">
    <source>
        <dbReference type="ARBA" id="ARBA00022801"/>
    </source>
</evidence>
<dbReference type="Pfam" id="PF00271">
    <property type="entry name" value="Helicase_C"/>
    <property type="match status" value="1"/>
</dbReference>
<evidence type="ECO:0000256" key="7">
    <source>
        <dbReference type="ARBA" id="ARBA00023204"/>
    </source>
</evidence>
<dbReference type="RefSeq" id="WP_116426731.1">
    <property type="nucleotide sequence ID" value="NZ_BGZL01000001.1"/>
</dbReference>
<dbReference type="CDD" id="cd18796">
    <property type="entry name" value="SF2_C_LHR"/>
    <property type="match status" value="1"/>
</dbReference>
<keyword evidence="8" id="KW-0413">Isomerase</keyword>
<dbReference type="GO" id="GO:0003677">
    <property type="term" value="F:DNA binding"/>
    <property type="evidence" value="ECO:0007669"/>
    <property type="project" value="UniProtKB-KW"/>
</dbReference>
<evidence type="ECO:0000256" key="6">
    <source>
        <dbReference type="ARBA" id="ARBA00023125"/>
    </source>
</evidence>
<dbReference type="Pfam" id="PF23235">
    <property type="entry name" value="WHD_3rd_Lhr"/>
    <property type="match status" value="1"/>
</dbReference>
<evidence type="ECO:0000313" key="12">
    <source>
        <dbReference type="Proteomes" id="UP000265354"/>
    </source>
</evidence>
<proteinExistence type="predicted"/>
<dbReference type="InterPro" id="IPR055369">
    <property type="entry name" value="WH2_Lhr"/>
</dbReference>
<keyword evidence="5" id="KW-0067">ATP-binding</keyword>
<dbReference type="InterPro" id="IPR052511">
    <property type="entry name" value="ATP-dep_Helicase"/>
</dbReference>
<dbReference type="PANTHER" id="PTHR47962:SF5">
    <property type="entry name" value="ATP-DEPENDENT HELICASE LHR-RELATED"/>
    <property type="match status" value="1"/>
</dbReference>
<evidence type="ECO:0000259" key="9">
    <source>
        <dbReference type="PROSITE" id="PS51192"/>
    </source>
</evidence>
<dbReference type="PANTHER" id="PTHR47962">
    <property type="entry name" value="ATP-DEPENDENT HELICASE LHR-RELATED-RELATED"/>
    <property type="match status" value="1"/>
</dbReference>
<keyword evidence="7" id="KW-0234">DNA repair</keyword>
<name>A0A388SR61_9ACTN</name>
<dbReference type="Proteomes" id="UP000265354">
    <property type="component" value="Unassembled WGS sequence"/>
</dbReference>
<evidence type="ECO:0000256" key="2">
    <source>
        <dbReference type="ARBA" id="ARBA00022763"/>
    </source>
</evidence>
<dbReference type="GO" id="GO:0006281">
    <property type="term" value="P:DNA repair"/>
    <property type="evidence" value="ECO:0007669"/>
    <property type="project" value="UniProtKB-KW"/>
</dbReference>
<comment type="caution">
    <text evidence="11">The sequence shown here is derived from an EMBL/GenBank/DDBJ whole genome shotgun (WGS) entry which is preliminary data.</text>
</comment>
<evidence type="ECO:0000256" key="4">
    <source>
        <dbReference type="ARBA" id="ARBA00022806"/>
    </source>
</evidence>
<reference evidence="11 12" key="1">
    <citation type="submission" date="2018-07" db="EMBL/GenBank/DDBJ databases">
        <title>Whole Genome Shotgun Sequence of Streptomyces spongiicola strain 531S.</title>
        <authorList>
            <person name="Dohra H."/>
            <person name="Kodani S."/>
        </authorList>
    </citation>
    <scope>NUCLEOTIDE SEQUENCE [LARGE SCALE GENOMIC DNA]</scope>
    <source>
        <strain evidence="11 12">531S</strain>
    </source>
</reference>
<dbReference type="Gene3D" id="3.40.50.300">
    <property type="entry name" value="P-loop containing nucleotide triphosphate hydrolases"/>
    <property type="match status" value="2"/>
</dbReference>
<dbReference type="Pfam" id="PF19306">
    <property type="entry name" value="WHD_Lhr"/>
    <property type="match status" value="1"/>
</dbReference>
<dbReference type="SMART" id="SM00487">
    <property type="entry name" value="DEXDc"/>
    <property type="match status" value="1"/>
</dbReference>
<feature type="domain" description="Helicase ATP-binding" evidence="9">
    <location>
        <begin position="32"/>
        <end position="225"/>
    </location>
</feature>
<keyword evidence="3" id="KW-0378">Hydrolase</keyword>
<evidence type="ECO:0000256" key="8">
    <source>
        <dbReference type="ARBA" id="ARBA00023235"/>
    </source>
</evidence>
<keyword evidence="1" id="KW-0547">Nucleotide-binding</keyword>
<dbReference type="InterPro" id="IPR055367">
    <property type="entry name" value="WH4_Lhr"/>
</dbReference>
<evidence type="ECO:0000313" key="11">
    <source>
        <dbReference type="EMBL" id="GBP98623.1"/>
    </source>
</evidence>
<dbReference type="GO" id="GO:0004386">
    <property type="term" value="F:helicase activity"/>
    <property type="evidence" value="ECO:0007669"/>
    <property type="project" value="UniProtKB-KW"/>
</dbReference>
<dbReference type="CDD" id="cd17922">
    <property type="entry name" value="DEXHc_LHR-like"/>
    <property type="match status" value="1"/>
</dbReference>
<dbReference type="Pfam" id="PF23236">
    <property type="entry name" value="WHD_2nd_Lhr"/>
    <property type="match status" value="1"/>
</dbReference>
<dbReference type="GO" id="GO:0016887">
    <property type="term" value="F:ATP hydrolysis activity"/>
    <property type="evidence" value="ECO:0007669"/>
    <property type="project" value="TreeGrafter"/>
</dbReference>